<proteinExistence type="inferred from homology"/>
<evidence type="ECO:0000256" key="7">
    <source>
        <dbReference type="RuleBase" id="RU000461"/>
    </source>
</evidence>
<dbReference type="InterPro" id="IPR002401">
    <property type="entry name" value="Cyt_P450_E_grp-I"/>
</dbReference>
<protein>
    <submittedName>
        <fullName evidence="9">Cytochrome P450 4F5 isoform X2</fullName>
    </submittedName>
</protein>
<dbReference type="PANTHER" id="PTHR24291">
    <property type="entry name" value="CYTOCHROME P450 FAMILY 4"/>
    <property type="match status" value="1"/>
</dbReference>
<dbReference type="PRINTS" id="PR00463">
    <property type="entry name" value="EP450I"/>
</dbReference>
<name>A0A1U7RB39_MESAU</name>
<feature type="binding site" description="axial binding residue" evidence="6">
    <location>
        <position position="468"/>
    </location>
    <ligand>
        <name>heme</name>
        <dbReference type="ChEBI" id="CHEBI:30413"/>
    </ligand>
    <ligandPart>
        <name>Fe</name>
        <dbReference type="ChEBI" id="CHEBI:18248"/>
    </ligandPart>
</feature>
<dbReference type="PROSITE" id="PS00086">
    <property type="entry name" value="CYTOCHROME_P450"/>
    <property type="match status" value="1"/>
</dbReference>
<dbReference type="SUPFAM" id="SSF48264">
    <property type="entry name" value="Cytochrome P450"/>
    <property type="match status" value="1"/>
</dbReference>
<sequence>MLLPSVSGLDRSSLLASPWHLLLFGAASWLLARILAWTYSYSENCSRLRCFPQSPRRSWFLGHLGMIQSNEEGMQKVTEMGKTFQDVQLLWLGPIIPVLRLVDPTYVAPLLHAPALVAPKDMTFLGFLKPWLGDGLFLSSGDKWSRHRRLLTPAFHFDILKPYVKIFNKSVNIMHEKWKCLASEGSARLEMFENISLMTLDSLQKCLFGFDSNCQESPSEYIATILELSSLIVKRSQKLFLYVDFLYYLTADGRRFRKACDLVHDFTDAVIRERRRTLSSKSVDEFLKAKSKSKTLDFIDVLLLAKDEHGKELSDEDIRAEADTFMFGGHDTTASGLSWILYNLARHPEYQERCRQEVQELLRDRELEEIEWDDLAQLPFLTMCIKESLRLHPPVIDLLRYCTQDIVLPDGRVIPKGNICIISIFGIHHNPSVWPDPEVYDPFRFDPENPQKRSPLAFIPFSAGPRNCIGQTFAMAEMKVALALTLLRFRILPDDKEPRRQPEVILRAEGGLWLRVEPLSSGAQ</sequence>
<dbReference type="Pfam" id="PF00067">
    <property type="entry name" value="p450"/>
    <property type="match status" value="1"/>
</dbReference>
<dbReference type="InterPro" id="IPR017972">
    <property type="entry name" value="Cyt_P450_CS"/>
</dbReference>
<dbReference type="CDD" id="cd20679">
    <property type="entry name" value="CYP4F"/>
    <property type="match status" value="1"/>
</dbReference>
<dbReference type="Proteomes" id="UP000886700">
    <property type="component" value="Unplaced"/>
</dbReference>
<keyword evidence="4 6" id="KW-0408">Iron</keyword>
<dbReference type="GO" id="GO:0004497">
    <property type="term" value="F:monooxygenase activity"/>
    <property type="evidence" value="ECO:0007669"/>
    <property type="project" value="UniProtKB-KW"/>
</dbReference>
<keyword evidence="2 6" id="KW-0349">Heme</keyword>
<dbReference type="PRINTS" id="PR00385">
    <property type="entry name" value="P450"/>
</dbReference>
<evidence type="ECO:0000256" key="3">
    <source>
        <dbReference type="ARBA" id="ARBA00022723"/>
    </source>
</evidence>
<dbReference type="STRING" id="10036.ENSMAUP00000007321"/>
<evidence type="ECO:0000256" key="1">
    <source>
        <dbReference type="ARBA" id="ARBA00010617"/>
    </source>
</evidence>
<gene>
    <name evidence="9" type="primary">LOC101830103</name>
</gene>
<dbReference type="GeneID" id="101830103"/>
<dbReference type="GO" id="GO:0016705">
    <property type="term" value="F:oxidoreductase activity, acting on paired donors, with incorporation or reduction of molecular oxygen"/>
    <property type="evidence" value="ECO:0007669"/>
    <property type="project" value="InterPro"/>
</dbReference>
<dbReference type="InterPro" id="IPR050196">
    <property type="entry name" value="Cytochrome_P450_Monoox"/>
</dbReference>
<dbReference type="Gene3D" id="1.10.630.10">
    <property type="entry name" value="Cytochrome P450"/>
    <property type="match status" value="1"/>
</dbReference>
<dbReference type="GO" id="GO:0005506">
    <property type="term" value="F:iron ion binding"/>
    <property type="evidence" value="ECO:0007669"/>
    <property type="project" value="InterPro"/>
</dbReference>
<dbReference type="InterPro" id="IPR036396">
    <property type="entry name" value="Cyt_P450_sf"/>
</dbReference>
<evidence type="ECO:0000313" key="8">
    <source>
        <dbReference type="Proteomes" id="UP000886700"/>
    </source>
</evidence>
<keyword evidence="7" id="KW-0560">Oxidoreductase</keyword>
<keyword evidence="3 6" id="KW-0479">Metal-binding</keyword>
<dbReference type="KEGG" id="maua:101830103"/>
<dbReference type="InterPro" id="IPR001128">
    <property type="entry name" value="Cyt_P450"/>
</dbReference>
<dbReference type="GO" id="GO:0020037">
    <property type="term" value="F:heme binding"/>
    <property type="evidence" value="ECO:0007669"/>
    <property type="project" value="InterPro"/>
</dbReference>
<evidence type="ECO:0000256" key="5">
    <source>
        <dbReference type="ARBA" id="ARBA00023033"/>
    </source>
</evidence>
<keyword evidence="8" id="KW-1185">Reference proteome</keyword>
<dbReference type="AlphaFoldDB" id="A0A1U7RB39"/>
<dbReference type="OrthoDB" id="1470350at2759"/>
<comment type="similarity">
    <text evidence="1 7">Belongs to the cytochrome P450 family.</text>
</comment>
<reference evidence="9" key="1">
    <citation type="submission" date="2025-08" db="UniProtKB">
        <authorList>
            <consortium name="RefSeq"/>
        </authorList>
    </citation>
    <scope>IDENTIFICATION</scope>
    <source>
        <tissue evidence="9">Liver</tissue>
    </source>
</reference>
<dbReference type="GO" id="GO:0005789">
    <property type="term" value="C:endoplasmic reticulum membrane"/>
    <property type="evidence" value="ECO:0007669"/>
    <property type="project" value="UniProtKB-SubCell"/>
</dbReference>
<accession>A0A1U7RB39</accession>
<comment type="cofactor">
    <cofactor evidence="6">
        <name>heme</name>
        <dbReference type="ChEBI" id="CHEBI:30413"/>
    </cofactor>
</comment>
<organism evidence="8 9">
    <name type="scientific">Mesocricetus auratus</name>
    <name type="common">Golden hamster</name>
    <dbReference type="NCBI Taxonomy" id="10036"/>
    <lineage>
        <taxon>Eukaryota</taxon>
        <taxon>Metazoa</taxon>
        <taxon>Chordata</taxon>
        <taxon>Craniata</taxon>
        <taxon>Vertebrata</taxon>
        <taxon>Euteleostomi</taxon>
        <taxon>Mammalia</taxon>
        <taxon>Eutheria</taxon>
        <taxon>Euarchontoglires</taxon>
        <taxon>Glires</taxon>
        <taxon>Rodentia</taxon>
        <taxon>Myomorpha</taxon>
        <taxon>Muroidea</taxon>
        <taxon>Cricetidae</taxon>
        <taxon>Cricetinae</taxon>
        <taxon>Mesocricetus</taxon>
    </lineage>
</organism>
<dbReference type="RefSeq" id="XP_005083448.2">
    <property type="nucleotide sequence ID" value="XM_005083391.4"/>
</dbReference>
<dbReference type="PANTHER" id="PTHR24291:SF168">
    <property type="entry name" value="CYTOCHROME P450 CYP4F16-RELATED"/>
    <property type="match status" value="1"/>
</dbReference>
<evidence type="ECO:0000313" key="9">
    <source>
        <dbReference type="RefSeq" id="XP_005083448.2"/>
    </source>
</evidence>
<evidence type="ECO:0000256" key="6">
    <source>
        <dbReference type="PIRSR" id="PIRSR602401-1"/>
    </source>
</evidence>
<keyword evidence="5 7" id="KW-0503">Monooxygenase</keyword>
<evidence type="ECO:0000256" key="4">
    <source>
        <dbReference type="ARBA" id="ARBA00023004"/>
    </source>
</evidence>
<evidence type="ECO:0000256" key="2">
    <source>
        <dbReference type="ARBA" id="ARBA00022617"/>
    </source>
</evidence>
<dbReference type="eggNOG" id="KOG0157">
    <property type="taxonomic scope" value="Eukaryota"/>
</dbReference>